<comment type="catalytic activity">
    <reaction evidence="4">
        <text>L-proline + NAD(+) = (S)-1-pyrroline-5-carboxylate + NADH + 2 H(+)</text>
        <dbReference type="Rhea" id="RHEA:14105"/>
        <dbReference type="ChEBI" id="CHEBI:15378"/>
        <dbReference type="ChEBI" id="CHEBI:17388"/>
        <dbReference type="ChEBI" id="CHEBI:57540"/>
        <dbReference type="ChEBI" id="CHEBI:57945"/>
        <dbReference type="ChEBI" id="CHEBI:60039"/>
        <dbReference type="EC" id="1.5.1.2"/>
    </reaction>
</comment>
<reference evidence="11 12" key="1">
    <citation type="submission" date="2016-10" db="EMBL/GenBank/DDBJ databases">
        <authorList>
            <person name="Varghese N."/>
            <person name="Submissions S."/>
        </authorList>
    </citation>
    <scope>NUCLEOTIDE SEQUENCE [LARGE SCALE GENOMIC DNA]</scope>
    <source>
        <strain evidence="9 12">CDM_1</strain>
        <strain evidence="11">CDM_6</strain>
    </source>
</reference>
<evidence type="ECO:0000313" key="9">
    <source>
        <dbReference type="EMBL" id="SDC04070.1"/>
    </source>
</evidence>
<dbReference type="SUPFAM" id="SSF51735">
    <property type="entry name" value="NAD(P)-binding Rossmann-fold domains"/>
    <property type="match status" value="1"/>
</dbReference>
<dbReference type="SUPFAM" id="SSF48179">
    <property type="entry name" value="6-phosphogluconate dehydrogenase C-terminal domain-like"/>
    <property type="match status" value="1"/>
</dbReference>
<dbReference type="UniPathway" id="UPA00098">
    <property type="reaction ID" value="UER00361"/>
</dbReference>
<comment type="similarity">
    <text evidence="1 4">Belongs to the pyrroline-5-carboxylate reductase family.</text>
</comment>
<dbReference type="RefSeq" id="WP_092929718.1">
    <property type="nucleotide sequence ID" value="NZ_FMZP01000001.1"/>
</dbReference>
<keyword evidence="4" id="KW-0641">Proline biosynthesis</keyword>
<keyword evidence="4" id="KW-0963">Cytoplasm</keyword>
<feature type="binding site" evidence="6">
    <location>
        <begin position="64"/>
        <end position="67"/>
    </location>
    <ligand>
        <name>NADP(+)</name>
        <dbReference type="ChEBI" id="CHEBI:58349"/>
    </ligand>
</feature>
<dbReference type="InterPro" id="IPR028939">
    <property type="entry name" value="P5C_Rdtase_cat_N"/>
</dbReference>
<comment type="catalytic activity">
    <reaction evidence="4">
        <text>L-proline + NADP(+) = (S)-1-pyrroline-5-carboxylate + NADPH + 2 H(+)</text>
        <dbReference type="Rhea" id="RHEA:14109"/>
        <dbReference type="ChEBI" id="CHEBI:15378"/>
        <dbReference type="ChEBI" id="CHEBI:17388"/>
        <dbReference type="ChEBI" id="CHEBI:57783"/>
        <dbReference type="ChEBI" id="CHEBI:58349"/>
        <dbReference type="ChEBI" id="CHEBI:60039"/>
        <dbReference type="EC" id="1.5.1.2"/>
    </reaction>
</comment>
<dbReference type="InterPro" id="IPR036291">
    <property type="entry name" value="NAD(P)-bd_dom_sf"/>
</dbReference>
<comment type="subcellular location">
    <subcellularLocation>
        <location evidence="4">Cytoplasm</location>
    </subcellularLocation>
</comment>
<dbReference type="EC" id="1.5.1.2" evidence="4 5"/>
<dbReference type="Gene3D" id="3.40.50.720">
    <property type="entry name" value="NAD(P)-binding Rossmann-like Domain"/>
    <property type="match status" value="1"/>
</dbReference>
<evidence type="ECO:0000313" key="10">
    <source>
        <dbReference type="EMBL" id="SES85971.1"/>
    </source>
</evidence>
<dbReference type="AlphaFoldDB" id="A0A1G6ICE1"/>
<dbReference type="InterPro" id="IPR008927">
    <property type="entry name" value="6-PGluconate_DH-like_C_sf"/>
</dbReference>
<dbReference type="PIRSF" id="PIRSF000193">
    <property type="entry name" value="Pyrrol-5-carb_rd"/>
    <property type="match status" value="1"/>
</dbReference>
<dbReference type="GO" id="GO:0055129">
    <property type="term" value="P:L-proline biosynthetic process"/>
    <property type="evidence" value="ECO:0007669"/>
    <property type="project" value="UniProtKB-UniRule"/>
</dbReference>
<evidence type="ECO:0000256" key="1">
    <source>
        <dbReference type="ARBA" id="ARBA00005525"/>
    </source>
</evidence>
<gene>
    <name evidence="4" type="primary">proC</name>
    <name evidence="10" type="ORF">SAMN04488694_102137</name>
    <name evidence="9" type="ORF">SAMN05192552_1001212</name>
</gene>
<evidence type="ECO:0000259" key="8">
    <source>
        <dbReference type="Pfam" id="PF14748"/>
    </source>
</evidence>
<dbReference type="FunFam" id="1.10.3730.10:FF:000001">
    <property type="entry name" value="Pyrroline-5-carboxylate reductase"/>
    <property type="match status" value="1"/>
</dbReference>
<dbReference type="EMBL" id="FOIC01000002">
    <property type="protein sequence ID" value="SES85971.1"/>
    <property type="molecule type" value="Genomic_DNA"/>
</dbReference>
<evidence type="ECO:0000256" key="5">
    <source>
        <dbReference type="NCBIfam" id="TIGR00112"/>
    </source>
</evidence>
<organism evidence="9 12">
    <name type="scientific">Natrinema hispanicum</name>
    <dbReference type="NCBI Taxonomy" id="392421"/>
    <lineage>
        <taxon>Archaea</taxon>
        <taxon>Methanobacteriati</taxon>
        <taxon>Methanobacteriota</taxon>
        <taxon>Stenosarchaea group</taxon>
        <taxon>Halobacteria</taxon>
        <taxon>Halobacteriales</taxon>
        <taxon>Natrialbaceae</taxon>
        <taxon>Natrinema</taxon>
    </lineage>
</organism>
<evidence type="ECO:0000256" key="4">
    <source>
        <dbReference type="HAMAP-Rule" id="MF_01925"/>
    </source>
</evidence>
<evidence type="ECO:0000256" key="3">
    <source>
        <dbReference type="ARBA" id="ARBA00023002"/>
    </source>
</evidence>
<dbReference type="Proteomes" id="UP000324021">
    <property type="component" value="Unassembled WGS sequence"/>
</dbReference>
<dbReference type="PANTHER" id="PTHR11645">
    <property type="entry name" value="PYRROLINE-5-CARBOXYLATE REDUCTASE"/>
    <property type="match status" value="1"/>
</dbReference>
<evidence type="ECO:0000313" key="12">
    <source>
        <dbReference type="Proteomes" id="UP000324021"/>
    </source>
</evidence>
<dbReference type="OrthoDB" id="25257at2157"/>
<dbReference type="PANTHER" id="PTHR11645:SF0">
    <property type="entry name" value="PYRROLINE-5-CARBOXYLATE REDUCTASE 3"/>
    <property type="match status" value="1"/>
</dbReference>
<proteinExistence type="inferred from homology"/>
<dbReference type="GO" id="GO:0005737">
    <property type="term" value="C:cytoplasm"/>
    <property type="evidence" value="ECO:0007669"/>
    <property type="project" value="UniProtKB-SubCell"/>
</dbReference>
<evidence type="ECO:0000313" key="11">
    <source>
        <dbReference type="Proteomes" id="UP000199320"/>
    </source>
</evidence>
<protein>
    <recommendedName>
        <fullName evidence="4 5">Pyrroline-5-carboxylate reductase</fullName>
        <shortName evidence="4">P5C reductase</shortName>
        <shortName evidence="4">P5CR</shortName>
        <ecNumber evidence="4 5">1.5.1.2</ecNumber>
    </recommendedName>
    <alternativeName>
        <fullName evidence="4">PCA reductase</fullName>
    </alternativeName>
</protein>
<dbReference type="GO" id="GO:0004735">
    <property type="term" value="F:pyrroline-5-carboxylate reductase activity"/>
    <property type="evidence" value="ECO:0007669"/>
    <property type="project" value="UniProtKB-UniRule"/>
</dbReference>
<dbReference type="Pfam" id="PF14748">
    <property type="entry name" value="P5CR_dimer"/>
    <property type="match status" value="1"/>
</dbReference>
<feature type="binding site" evidence="6">
    <location>
        <begin position="7"/>
        <end position="12"/>
    </location>
    <ligand>
        <name>NADP(+)</name>
        <dbReference type="ChEBI" id="CHEBI:58349"/>
    </ligand>
</feature>
<reference evidence="10" key="2">
    <citation type="submission" date="2016-10" db="EMBL/GenBank/DDBJ databases">
        <authorList>
            <person name="de Groot N.N."/>
        </authorList>
    </citation>
    <scope>NUCLEOTIDE SEQUENCE [LARGE SCALE GENOMIC DNA]</scope>
    <source>
        <strain evidence="10">CDM_6</strain>
    </source>
</reference>
<keyword evidence="4" id="KW-0028">Amino-acid biosynthesis</keyword>
<dbReference type="Gene3D" id="1.10.3730.10">
    <property type="entry name" value="ProC C-terminal domain-like"/>
    <property type="match status" value="1"/>
</dbReference>
<feature type="domain" description="Pyrroline-5-carboxylate reductase dimerisation" evidence="8">
    <location>
        <begin position="147"/>
        <end position="251"/>
    </location>
</feature>
<evidence type="ECO:0000259" key="7">
    <source>
        <dbReference type="Pfam" id="PF03807"/>
    </source>
</evidence>
<dbReference type="Proteomes" id="UP000199320">
    <property type="component" value="Unassembled WGS sequence"/>
</dbReference>
<dbReference type="EMBL" id="FMZP01000001">
    <property type="protein sequence ID" value="SDC04070.1"/>
    <property type="molecule type" value="Genomic_DNA"/>
</dbReference>
<feature type="domain" description="Pyrroline-5-carboxylate reductase catalytic N-terminal" evidence="7">
    <location>
        <begin position="6"/>
        <end position="91"/>
    </location>
</feature>
<keyword evidence="3 4" id="KW-0560">Oxidoreductase</keyword>
<keyword evidence="11" id="KW-1185">Reference proteome</keyword>
<accession>A0A1G6ICE1</accession>
<dbReference type="InterPro" id="IPR029036">
    <property type="entry name" value="P5CR_dimer"/>
</dbReference>
<evidence type="ECO:0000256" key="6">
    <source>
        <dbReference type="PIRSR" id="PIRSR000193-1"/>
    </source>
</evidence>
<sequence>MVQTSVIGCGNMGSALITGLHRSGNHTVTACDLDPDALEAVADYVDHTTTDVAEAAEADVVVVAVKPDIVGAVLDDLELSPEQTLVSIAAGVSTDYVSARTDANVVRIMPNLAAETGNMAAAVTGDDVPDEVRTLLDDVGEFAEVDESLMDIATAVNGSGPAFVFYLVQAMKEAGIEGGLEPDDAETLAAQTFKGAAETILRSDEDLDDLIDAVCSPNGTTIEGMEVLWDSTANEAVAEAVNAAEERSAELAAEFSDE</sequence>
<dbReference type="InterPro" id="IPR000304">
    <property type="entry name" value="Pyrroline-COOH_reductase"/>
</dbReference>
<keyword evidence="2 4" id="KW-0521">NADP</keyword>
<dbReference type="NCBIfam" id="TIGR00112">
    <property type="entry name" value="proC"/>
    <property type="match status" value="1"/>
</dbReference>
<dbReference type="HAMAP" id="MF_01925">
    <property type="entry name" value="P5C_reductase"/>
    <property type="match status" value="1"/>
</dbReference>
<name>A0A1G6ICE1_9EURY</name>
<dbReference type="Pfam" id="PF03807">
    <property type="entry name" value="F420_oxidored"/>
    <property type="match status" value="1"/>
</dbReference>
<comment type="function">
    <text evidence="4">Catalyzes the reduction of 1-pyrroline-5-carboxylate (PCA) to L-proline.</text>
</comment>
<evidence type="ECO:0000256" key="2">
    <source>
        <dbReference type="ARBA" id="ARBA00022857"/>
    </source>
</evidence>
<comment type="pathway">
    <text evidence="4">Amino-acid biosynthesis; L-proline biosynthesis; L-proline from L-glutamate 5-semialdehyde: step 1/1.</text>
</comment>
<dbReference type="STRING" id="392421.SAMN04488694_102137"/>